<accession>A0A5Q0TCA5</accession>
<gene>
    <name evidence="2" type="ORF">GFB47_04735</name>
</gene>
<proteinExistence type="predicted"/>
<evidence type="ECO:0000313" key="2">
    <source>
        <dbReference type="EMBL" id="QGA64768.1"/>
    </source>
</evidence>
<dbReference type="AlphaFoldDB" id="A0A5Q0TCA5"/>
<evidence type="ECO:0000259" key="1">
    <source>
        <dbReference type="Pfam" id="PF04865"/>
    </source>
</evidence>
<dbReference type="RefSeq" id="WP_153446919.1">
    <property type="nucleotide sequence ID" value="NZ_CP045699.1"/>
</dbReference>
<dbReference type="InterPro" id="IPR006949">
    <property type="entry name" value="Barrel_Baseplate_J-like"/>
</dbReference>
<dbReference type="EMBL" id="CP045699">
    <property type="protein sequence ID" value="QGA64768.1"/>
    <property type="molecule type" value="Genomic_DNA"/>
</dbReference>
<dbReference type="InterPro" id="IPR052399">
    <property type="entry name" value="Phage_Baseplate_Assmbl_Protein"/>
</dbReference>
<feature type="domain" description="Baseplate protein J-like barrel" evidence="1">
    <location>
        <begin position="108"/>
        <end position="193"/>
    </location>
</feature>
<dbReference type="PANTHER" id="PTHR37829">
    <property type="entry name" value="PHAGE-LIKE ELEMENT PBSX PROTEIN XKDT"/>
    <property type="match status" value="1"/>
</dbReference>
<name>A0A5Q0TCA5_9VIBR</name>
<dbReference type="PANTHER" id="PTHR37829:SF3">
    <property type="entry name" value="PROTEIN JAYE-RELATED"/>
    <property type="match status" value="1"/>
</dbReference>
<dbReference type="Proteomes" id="UP000348942">
    <property type="component" value="Chromosome 1"/>
</dbReference>
<protein>
    <recommendedName>
        <fullName evidence="1">Baseplate protein J-like barrel domain-containing protein</fullName>
    </recommendedName>
</protein>
<dbReference type="Pfam" id="PF04865">
    <property type="entry name" value="Baseplate_J"/>
    <property type="match status" value="1"/>
</dbReference>
<evidence type="ECO:0000313" key="3">
    <source>
        <dbReference type="Proteomes" id="UP000348942"/>
    </source>
</evidence>
<reference evidence="2 3" key="1">
    <citation type="submission" date="2019-10" db="EMBL/GenBank/DDBJ databases">
        <title>Vibrio sp. nov., isolated from Coralline algae surface.</title>
        <authorList>
            <person name="Geng Y."/>
            <person name="Zhang X."/>
        </authorList>
    </citation>
    <scope>NUCLEOTIDE SEQUENCE [LARGE SCALE GENOMIC DNA]</scope>
    <source>
        <strain evidence="2 3">SM1977</strain>
    </source>
</reference>
<keyword evidence="3" id="KW-1185">Reference proteome</keyword>
<organism evidence="2 3">
    <name type="scientific">Vibrio algicola</name>
    <dbReference type="NCBI Taxonomy" id="2662262"/>
    <lineage>
        <taxon>Bacteria</taxon>
        <taxon>Pseudomonadati</taxon>
        <taxon>Pseudomonadota</taxon>
        <taxon>Gammaproteobacteria</taxon>
        <taxon>Vibrionales</taxon>
        <taxon>Vibrionaceae</taxon>
        <taxon>Vibrio</taxon>
    </lineage>
</organism>
<sequence>MTTRPSIDFSQIVTDAGIPTTEEALAVVLAQAAEDAGSTLSNDSSMSPFWRWVRAVVTTPVLWLINVFLTQNILPNLFTATATGVFADLKAWETNTTRKDAAFTIGNIQFNKTNAADAVTINAGTIISTERIDDNIYQLAVMQTVVIPAGKAFGLVPCQAIEAGMAYNLAAGYYNILPVAVSGIDSVTNPVDWIIQLGADIESDDELCLRSQNAFTAVGNHHIDAVYRSIISSVAGIRADQIYFKNTGDVLPGSAIAYIMMESGETPQAVLDNLNDYIMNQGYHGHGDIMDCQAMPETQQDLTATVYPIANLSDAEKAVLLSDIELRIRAAFRESTDFDEMTRTWPQSLFSFSNMAQELHNTLPNLENIEFSLAHIQNALDIPRLNTLVVNSNE</sequence>